<sequence>MHERKHADRQRTQATISAMKPSSATRKWEFEPLDKTSFTPMYFQIQTQLLKLIKEGQLRAGDALPSEEELSRACGVSRMTARHALQSLKSQGFASRHKGQGTFVSHPKVEKDITHLCGFTAEMRALGLEPSSRTLNAETVPASAEVASRLRVEVASPVFQLRRLRLADGLPVAVESVWLSQEQFPGINQLDFASLSLYRTLRERYGIRVSRADEILEARSASRHEAELLEVPRRSSVLVISRTLWSIDGKPVETAHSVYRGDRYRAVLAIPATAVE</sequence>
<dbReference type="CDD" id="cd07377">
    <property type="entry name" value="WHTH_GntR"/>
    <property type="match status" value="1"/>
</dbReference>
<dbReference type="Gene3D" id="1.10.10.10">
    <property type="entry name" value="Winged helix-like DNA-binding domain superfamily/Winged helix DNA-binding domain"/>
    <property type="match status" value="1"/>
</dbReference>
<dbReference type="InterPro" id="IPR000524">
    <property type="entry name" value="Tscrpt_reg_HTH_GntR"/>
</dbReference>
<dbReference type="GO" id="GO:0003700">
    <property type="term" value="F:DNA-binding transcription factor activity"/>
    <property type="evidence" value="ECO:0007669"/>
    <property type="project" value="InterPro"/>
</dbReference>
<evidence type="ECO:0000256" key="3">
    <source>
        <dbReference type="ARBA" id="ARBA00023163"/>
    </source>
</evidence>
<feature type="compositionally biased region" description="Polar residues" evidence="4">
    <location>
        <begin position="12"/>
        <end position="23"/>
    </location>
</feature>
<dbReference type="SUPFAM" id="SSF64288">
    <property type="entry name" value="Chorismate lyase-like"/>
    <property type="match status" value="1"/>
</dbReference>
<dbReference type="PROSITE" id="PS50949">
    <property type="entry name" value="HTH_GNTR"/>
    <property type="match status" value="1"/>
</dbReference>
<dbReference type="PANTHER" id="PTHR44846">
    <property type="entry name" value="MANNOSYL-D-GLYCERATE TRANSPORT/METABOLISM SYSTEM REPRESSOR MNGR-RELATED"/>
    <property type="match status" value="1"/>
</dbReference>
<gene>
    <name evidence="6" type="ORF">SBA1_480086</name>
</gene>
<dbReference type="InterPro" id="IPR036390">
    <property type="entry name" value="WH_DNA-bd_sf"/>
</dbReference>
<dbReference type="SUPFAM" id="SSF46785">
    <property type="entry name" value="Winged helix' DNA-binding domain"/>
    <property type="match status" value="1"/>
</dbReference>
<feature type="domain" description="HTH gntR-type" evidence="5">
    <location>
        <begin position="39"/>
        <end position="107"/>
    </location>
</feature>
<evidence type="ECO:0000313" key="6">
    <source>
        <dbReference type="EMBL" id="SPF43216.1"/>
    </source>
</evidence>
<name>A0A2U3KU72_9BACT</name>
<dbReference type="Proteomes" id="UP000238701">
    <property type="component" value="Unassembled WGS sequence"/>
</dbReference>
<evidence type="ECO:0000256" key="4">
    <source>
        <dbReference type="SAM" id="MobiDB-lite"/>
    </source>
</evidence>
<dbReference type="SMART" id="SM00345">
    <property type="entry name" value="HTH_GNTR"/>
    <property type="match status" value="1"/>
</dbReference>
<dbReference type="Pfam" id="PF07702">
    <property type="entry name" value="UTRA"/>
    <property type="match status" value="1"/>
</dbReference>
<dbReference type="GO" id="GO:0003677">
    <property type="term" value="F:DNA binding"/>
    <property type="evidence" value="ECO:0007669"/>
    <property type="project" value="UniProtKB-KW"/>
</dbReference>
<dbReference type="PRINTS" id="PR00035">
    <property type="entry name" value="HTHGNTR"/>
</dbReference>
<dbReference type="GO" id="GO:0045892">
    <property type="term" value="P:negative regulation of DNA-templated transcription"/>
    <property type="evidence" value="ECO:0007669"/>
    <property type="project" value="TreeGrafter"/>
</dbReference>
<evidence type="ECO:0000256" key="1">
    <source>
        <dbReference type="ARBA" id="ARBA00023015"/>
    </source>
</evidence>
<dbReference type="AlphaFoldDB" id="A0A2U3KU72"/>
<dbReference type="InterPro" id="IPR028978">
    <property type="entry name" value="Chorismate_lyase_/UTRA_dom_sf"/>
</dbReference>
<dbReference type="PANTHER" id="PTHR44846:SF1">
    <property type="entry name" value="MANNOSYL-D-GLYCERATE TRANSPORT_METABOLISM SYSTEM REPRESSOR MNGR-RELATED"/>
    <property type="match status" value="1"/>
</dbReference>
<keyword evidence="2" id="KW-0238">DNA-binding</keyword>
<proteinExistence type="predicted"/>
<keyword evidence="1" id="KW-0805">Transcription regulation</keyword>
<evidence type="ECO:0000313" key="7">
    <source>
        <dbReference type="Proteomes" id="UP000238701"/>
    </source>
</evidence>
<dbReference type="SMART" id="SM00866">
    <property type="entry name" value="UTRA"/>
    <property type="match status" value="1"/>
</dbReference>
<evidence type="ECO:0000259" key="5">
    <source>
        <dbReference type="PROSITE" id="PS50949"/>
    </source>
</evidence>
<dbReference type="InterPro" id="IPR050679">
    <property type="entry name" value="Bact_HTH_transcr_reg"/>
</dbReference>
<dbReference type="Pfam" id="PF00392">
    <property type="entry name" value="GntR"/>
    <property type="match status" value="1"/>
</dbReference>
<evidence type="ECO:0000256" key="2">
    <source>
        <dbReference type="ARBA" id="ARBA00023125"/>
    </source>
</evidence>
<accession>A0A2U3KU72</accession>
<dbReference type="InterPro" id="IPR011663">
    <property type="entry name" value="UTRA"/>
</dbReference>
<organism evidence="6 7">
    <name type="scientific">Candidatus Sulfotelmatobacter kueseliae</name>
    <dbReference type="NCBI Taxonomy" id="2042962"/>
    <lineage>
        <taxon>Bacteria</taxon>
        <taxon>Pseudomonadati</taxon>
        <taxon>Acidobacteriota</taxon>
        <taxon>Terriglobia</taxon>
        <taxon>Terriglobales</taxon>
        <taxon>Candidatus Korobacteraceae</taxon>
        <taxon>Candidatus Sulfotelmatobacter</taxon>
    </lineage>
</organism>
<dbReference type="InterPro" id="IPR036388">
    <property type="entry name" value="WH-like_DNA-bd_sf"/>
</dbReference>
<keyword evidence="3" id="KW-0804">Transcription</keyword>
<dbReference type="Gene3D" id="3.40.1410.10">
    <property type="entry name" value="Chorismate lyase-like"/>
    <property type="match status" value="1"/>
</dbReference>
<reference evidence="7" key="1">
    <citation type="submission" date="2018-02" db="EMBL/GenBank/DDBJ databases">
        <authorList>
            <person name="Hausmann B."/>
        </authorList>
    </citation>
    <scope>NUCLEOTIDE SEQUENCE [LARGE SCALE GENOMIC DNA]</scope>
    <source>
        <strain evidence="7">Peat soil MAG SbA1</strain>
    </source>
</reference>
<feature type="compositionally biased region" description="Basic and acidic residues" evidence="4">
    <location>
        <begin position="1"/>
        <end position="11"/>
    </location>
</feature>
<dbReference type="EMBL" id="OMOD01000142">
    <property type="protein sequence ID" value="SPF43216.1"/>
    <property type="molecule type" value="Genomic_DNA"/>
</dbReference>
<protein>
    <submittedName>
        <fullName evidence="6">Transcriptional regulator, GntR family with UTRA sensor domain</fullName>
    </submittedName>
</protein>
<feature type="region of interest" description="Disordered" evidence="4">
    <location>
        <begin position="1"/>
        <end position="23"/>
    </location>
</feature>